<keyword evidence="12" id="KW-1185">Reference proteome</keyword>
<dbReference type="InterPro" id="IPR040423">
    <property type="entry name" value="PEA_transferase"/>
</dbReference>
<proteinExistence type="predicted"/>
<dbReference type="PANTHER" id="PTHR30443">
    <property type="entry name" value="INNER MEMBRANE PROTEIN"/>
    <property type="match status" value="1"/>
</dbReference>
<keyword evidence="6 8" id="KW-1133">Transmembrane helix</keyword>
<comment type="caution">
    <text evidence="11">The sequence shown here is derived from an EMBL/GenBank/DDBJ whole genome shotgun (WGS) entry which is preliminary data.</text>
</comment>
<feature type="transmembrane region" description="Helical" evidence="8">
    <location>
        <begin position="157"/>
        <end position="179"/>
    </location>
</feature>
<feature type="transmembrane region" description="Helical" evidence="8">
    <location>
        <begin position="124"/>
        <end position="145"/>
    </location>
</feature>
<feature type="domain" description="Sulfatase N-terminal" evidence="9">
    <location>
        <begin position="242"/>
        <end position="528"/>
    </location>
</feature>
<evidence type="ECO:0000259" key="9">
    <source>
        <dbReference type="Pfam" id="PF00884"/>
    </source>
</evidence>
<accession>A0ABS8CMX7</accession>
<keyword evidence="4" id="KW-0808">Transferase</keyword>
<dbReference type="Pfam" id="PF08019">
    <property type="entry name" value="EptA_B_N"/>
    <property type="match status" value="1"/>
</dbReference>
<evidence type="ECO:0000256" key="1">
    <source>
        <dbReference type="ARBA" id="ARBA00004429"/>
    </source>
</evidence>
<feature type="transmembrane region" description="Helical" evidence="8">
    <location>
        <begin position="53"/>
        <end position="70"/>
    </location>
</feature>
<dbReference type="EMBL" id="JACDXX010000010">
    <property type="protein sequence ID" value="MCB5410696.1"/>
    <property type="molecule type" value="Genomic_DNA"/>
</dbReference>
<evidence type="ECO:0000256" key="4">
    <source>
        <dbReference type="ARBA" id="ARBA00022679"/>
    </source>
</evidence>
<name>A0ABS8CMX7_9RHOB</name>
<evidence type="ECO:0000259" key="10">
    <source>
        <dbReference type="Pfam" id="PF08019"/>
    </source>
</evidence>
<dbReference type="Pfam" id="PF00884">
    <property type="entry name" value="Sulfatase"/>
    <property type="match status" value="1"/>
</dbReference>
<feature type="transmembrane region" description="Helical" evidence="8">
    <location>
        <begin position="22"/>
        <end position="41"/>
    </location>
</feature>
<evidence type="ECO:0000256" key="6">
    <source>
        <dbReference type="ARBA" id="ARBA00022989"/>
    </source>
</evidence>
<dbReference type="InterPro" id="IPR017850">
    <property type="entry name" value="Alkaline_phosphatase_core_sf"/>
</dbReference>
<keyword evidence="3" id="KW-0997">Cell inner membrane</keyword>
<feature type="transmembrane region" description="Helical" evidence="8">
    <location>
        <begin position="82"/>
        <end position="104"/>
    </location>
</feature>
<dbReference type="InterPro" id="IPR000917">
    <property type="entry name" value="Sulfatase_N"/>
</dbReference>
<evidence type="ECO:0000256" key="2">
    <source>
        <dbReference type="ARBA" id="ARBA00022475"/>
    </source>
</evidence>
<evidence type="ECO:0000256" key="7">
    <source>
        <dbReference type="ARBA" id="ARBA00023136"/>
    </source>
</evidence>
<evidence type="ECO:0000256" key="5">
    <source>
        <dbReference type="ARBA" id="ARBA00022692"/>
    </source>
</evidence>
<evidence type="ECO:0000256" key="3">
    <source>
        <dbReference type="ARBA" id="ARBA00022519"/>
    </source>
</evidence>
<dbReference type="SUPFAM" id="SSF53649">
    <property type="entry name" value="Alkaline phosphatase-like"/>
    <property type="match status" value="1"/>
</dbReference>
<keyword evidence="2" id="KW-1003">Cell membrane</keyword>
<dbReference type="Gene3D" id="3.40.720.10">
    <property type="entry name" value="Alkaline Phosphatase, subunit A"/>
    <property type="match status" value="1"/>
</dbReference>
<organism evidence="11 12">
    <name type="scientific">Pseudogemmobacter faecipullorum</name>
    <dbReference type="NCBI Taxonomy" id="2755041"/>
    <lineage>
        <taxon>Bacteria</taxon>
        <taxon>Pseudomonadati</taxon>
        <taxon>Pseudomonadota</taxon>
        <taxon>Alphaproteobacteria</taxon>
        <taxon>Rhodobacterales</taxon>
        <taxon>Paracoccaceae</taxon>
        <taxon>Pseudogemmobacter</taxon>
    </lineage>
</organism>
<evidence type="ECO:0000256" key="8">
    <source>
        <dbReference type="SAM" id="Phobius"/>
    </source>
</evidence>
<protein>
    <submittedName>
        <fullName evidence="11">Sulfatase-like hydrolase/transferase</fullName>
    </submittedName>
</protein>
<dbReference type="InterPro" id="IPR012549">
    <property type="entry name" value="EptA-like_N"/>
</dbReference>
<reference evidence="11 12" key="1">
    <citation type="submission" date="2020-07" db="EMBL/GenBank/DDBJ databases">
        <title>Pseudogemmobacter sp. nov., isolated from poultry manure in Taiwan.</title>
        <authorList>
            <person name="Lin S.-Y."/>
            <person name="Tang Y.-S."/>
            <person name="Young C.-C."/>
        </authorList>
    </citation>
    <scope>NUCLEOTIDE SEQUENCE [LARGE SCALE GENOMIC DNA]</scope>
    <source>
        <strain evidence="11 12">CC-YST710</strain>
    </source>
</reference>
<dbReference type="InterPro" id="IPR058130">
    <property type="entry name" value="PEA_transf_C"/>
</dbReference>
<dbReference type="PANTHER" id="PTHR30443:SF0">
    <property type="entry name" value="PHOSPHOETHANOLAMINE TRANSFERASE EPTA"/>
    <property type="match status" value="1"/>
</dbReference>
<evidence type="ECO:0000313" key="12">
    <source>
        <dbReference type="Proteomes" id="UP001198571"/>
    </source>
</evidence>
<sequence length="548" mass="60181">MTSTLASSPAPVRIWRPRLSHLQLNLCASAYMLLVLSTGFWERLLGHFPLLDSRTIVFGFGVLAASVFIQELLGPGRLQKPVLALLILASAGASYYERAFGVLMDKDMVRNIVETNYTEASHMVTPRMVAAILLTGVIPALLVFWPEVRRVGLVHQLWRWPLAVIASLGLTIGAMFMYFKDYSAMMREAGDPVAAHQPIATVKAVFRYGLEQMRGASVEVAPYGRDARKGSSLSAAEKPVLMVFFLGETARAQSFGLNGYARNTTPELARRDVIAFTGTTSCGTSTARSVPCMFSGLGKDNFTREAGLARENLVDVLGHAGVKVEWYENNSGDQNVAVRNGWAMVDKTLDPVACATECTDEIFLPIIRNAAETITEDTVLVLHMIGNHGPAYYMRYPQERAVFQPDCRSAQFADCTDEQIVNAYDNAIHETDYVLAKSIDILAASDRVTPALVYLSDHGESLGESGVYLHASPVFMAPAEQTRVPFVMWLDPRFETLMGLDEACLRSRTGAPTSQDNLFSSMLGLMDITTTVRNPDLDLTAGCRDRLP</sequence>
<dbReference type="Proteomes" id="UP001198571">
    <property type="component" value="Unassembled WGS sequence"/>
</dbReference>
<gene>
    <name evidence="11" type="ORF">H0485_11900</name>
</gene>
<keyword evidence="5 8" id="KW-0812">Transmembrane</keyword>
<keyword evidence="7 8" id="KW-0472">Membrane</keyword>
<dbReference type="RefSeq" id="WP_226935821.1">
    <property type="nucleotide sequence ID" value="NZ_JACDXX010000010.1"/>
</dbReference>
<dbReference type="CDD" id="cd16017">
    <property type="entry name" value="LptA"/>
    <property type="match status" value="1"/>
</dbReference>
<comment type="subcellular location">
    <subcellularLocation>
        <location evidence="1">Cell inner membrane</location>
        <topology evidence="1">Multi-pass membrane protein</topology>
    </subcellularLocation>
</comment>
<evidence type="ECO:0000313" key="11">
    <source>
        <dbReference type="EMBL" id="MCB5410696.1"/>
    </source>
</evidence>
<feature type="domain" description="Phosphoethanolamine transferase N-terminal" evidence="10">
    <location>
        <begin position="63"/>
        <end position="211"/>
    </location>
</feature>